<feature type="transmembrane region" description="Helical" evidence="6">
    <location>
        <begin position="498"/>
        <end position="517"/>
    </location>
</feature>
<dbReference type="Proteomes" id="UP000199476">
    <property type="component" value="Unassembled WGS sequence"/>
</dbReference>
<protein>
    <submittedName>
        <fullName evidence="8">ComEC/Rec2-related protein</fullName>
    </submittedName>
</protein>
<evidence type="ECO:0000259" key="7">
    <source>
        <dbReference type="Pfam" id="PF03772"/>
    </source>
</evidence>
<feature type="transmembrane region" description="Helical" evidence="6">
    <location>
        <begin position="341"/>
        <end position="357"/>
    </location>
</feature>
<dbReference type="STRING" id="321763.SAMN04488692_13028"/>
<evidence type="ECO:0000256" key="3">
    <source>
        <dbReference type="ARBA" id="ARBA00022692"/>
    </source>
</evidence>
<dbReference type="PANTHER" id="PTHR30619">
    <property type="entry name" value="DNA INTERNALIZATION/COMPETENCE PROTEIN COMEC/REC2"/>
    <property type="match status" value="1"/>
</dbReference>
<dbReference type="GO" id="GO:0005886">
    <property type="term" value="C:plasma membrane"/>
    <property type="evidence" value="ECO:0007669"/>
    <property type="project" value="UniProtKB-SubCell"/>
</dbReference>
<feature type="transmembrane region" description="Helical" evidence="6">
    <location>
        <begin position="455"/>
        <end position="478"/>
    </location>
</feature>
<feature type="transmembrane region" description="Helical" evidence="6">
    <location>
        <begin position="421"/>
        <end position="443"/>
    </location>
</feature>
<keyword evidence="5 6" id="KW-0472">Membrane</keyword>
<evidence type="ECO:0000256" key="1">
    <source>
        <dbReference type="ARBA" id="ARBA00004651"/>
    </source>
</evidence>
<feature type="domain" description="ComEC/Rec2-related protein" evidence="7">
    <location>
        <begin position="255"/>
        <end position="479"/>
    </location>
</feature>
<evidence type="ECO:0000313" key="9">
    <source>
        <dbReference type="Proteomes" id="UP000199476"/>
    </source>
</evidence>
<accession>A0A1G9SQZ9</accession>
<dbReference type="InterPro" id="IPR004477">
    <property type="entry name" value="ComEC_N"/>
</dbReference>
<evidence type="ECO:0000256" key="5">
    <source>
        <dbReference type="ARBA" id="ARBA00023136"/>
    </source>
</evidence>
<evidence type="ECO:0000256" key="6">
    <source>
        <dbReference type="SAM" id="Phobius"/>
    </source>
</evidence>
<name>A0A1G9SQZ9_9FIRM</name>
<dbReference type="NCBIfam" id="TIGR00360">
    <property type="entry name" value="ComEC_N-term"/>
    <property type="match status" value="1"/>
</dbReference>
<keyword evidence="2" id="KW-1003">Cell membrane</keyword>
<gene>
    <name evidence="8" type="ORF">SAMN04488692_13028</name>
</gene>
<proteinExistence type="predicted"/>
<feature type="transmembrane region" description="Helical" evidence="6">
    <location>
        <begin position="269"/>
        <end position="288"/>
    </location>
</feature>
<keyword evidence="4 6" id="KW-1133">Transmembrane helix</keyword>
<evidence type="ECO:0000256" key="2">
    <source>
        <dbReference type="ARBA" id="ARBA00022475"/>
    </source>
</evidence>
<feature type="transmembrane region" description="Helical" evidence="6">
    <location>
        <begin position="79"/>
        <end position="99"/>
    </location>
</feature>
<dbReference type="Pfam" id="PF03772">
    <property type="entry name" value="Competence"/>
    <property type="match status" value="1"/>
</dbReference>
<dbReference type="InterPro" id="IPR052159">
    <property type="entry name" value="Competence_DNA_uptake"/>
</dbReference>
<reference evidence="8 9" key="1">
    <citation type="submission" date="2016-10" db="EMBL/GenBank/DDBJ databases">
        <authorList>
            <person name="de Groot N.N."/>
        </authorList>
    </citation>
    <scope>NUCLEOTIDE SEQUENCE [LARGE SCALE GENOMIC DNA]</scope>
    <source>
        <strain evidence="8 9">SLAS-1</strain>
    </source>
</reference>
<evidence type="ECO:0000256" key="4">
    <source>
        <dbReference type="ARBA" id="ARBA00022989"/>
    </source>
</evidence>
<feature type="transmembrane region" description="Helical" evidence="6">
    <location>
        <begin position="308"/>
        <end position="334"/>
    </location>
</feature>
<feature type="transmembrane region" description="Helical" evidence="6">
    <location>
        <begin position="537"/>
        <end position="555"/>
    </location>
</feature>
<feature type="transmembrane region" description="Helical" evidence="6">
    <location>
        <begin position="31"/>
        <end position="48"/>
    </location>
</feature>
<feature type="transmembrane region" description="Helical" evidence="6">
    <location>
        <begin position="6"/>
        <end position="24"/>
    </location>
</feature>
<evidence type="ECO:0000313" key="8">
    <source>
        <dbReference type="EMBL" id="SDM37843.1"/>
    </source>
</evidence>
<keyword evidence="9" id="KW-1185">Reference proteome</keyword>
<organism evidence="8 9">
    <name type="scientific">Halarsenatibacter silvermanii</name>
    <dbReference type="NCBI Taxonomy" id="321763"/>
    <lineage>
        <taxon>Bacteria</taxon>
        <taxon>Bacillati</taxon>
        <taxon>Bacillota</taxon>
        <taxon>Clostridia</taxon>
        <taxon>Halanaerobiales</taxon>
        <taxon>Halarsenatibacteraceae</taxon>
        <taxon>Halarsenatibacter</taxon>
    </lineage>
</organism>
<dbReference type="AlphaFoldDB" id="A0A1G9SQZ9"/>
<comment type="subcellular location">
    <subcellularLocation>
        <location evidence="1">Cell membrane</location>
        <topology evidence="1">Multi-pass membrane protein</topology>
    </subcellularLocation>
</comment>
<dbReference type="EMBL" id="FNGO01000030">
    <property type="protein sequence ID" value="SDM37843.1"/>
    <property type="molecule type" value="Genomic_DNA"/>
</dbReference>
<dbReference type="PANTHER" id="PTHR30619:SF7">
    <property type="entry name" value="BETA-LACTAMASE DOMAIN PROTEIN"/>
    <property type="match status" value="1"/>
</dbReference>
<sequence>MKGLYSSYPFLFGFIYLIILIELARLLETSAVFFLSPVILAAALISKQKSSSNFLCGLYCDDPGDDSYSDKTDILLKKFTGLSAWLILIMLIITAVMLVRWDFIQRHNTGYFLAGLSDRTIVAEVIDFDRHGYILRARKFYHKSFYPDLFSVLISLNTKSELDKGTVLEVPAGSINPREYDPEEVSASARNITAGNYYTVSDFNVLEGKKPDSSRFTFSLNNLRSLLSGYLDKHFQEEESNLLKALLLGMRDNTGEMAVLMRRAGVGHLLALSGLHIGYITIFSLGFLRGLGGITGIDKVKYLSLPFILGYVFLAGASPSLLRAGIMSSVWIILFSVEQKTASLNVLGLTGILVLLLNPYYLYLISFQLSFLVVTSLLIFLPRLRDLSPVKFTPFLLSLTAQLGSQPLLLRISGVFNLNGLAANLILVPLLGPILLINLIFLLAAPFNFRAASLLARLSSFMLAPFFYLTEIMSRLPLYLESEFLREAESFSSLPETFMFSPLLSFYILLFILPHYLEKILVGRKLCSGKMINFRSISLEVFLLFNFLHIAAFLFRQLGKL</sequence>
<keyword evidence="3 6" id="KW-0812">Transmembrane</keyword>